<evidence type="ECO:0000313" key="2">
    <source>
        <dbReference type="Proteomes" id="UP000631114"/>
    </source>
</evidence>
<evidence type="ECO:0000313" key="1">
    <source>
        <dbReference type="EMBL" id="KAF9608896.1"/>
    </source>
</evidence>
<dbReference type="EMBL" id="JADFTS010000004">
    <property type="protein sequence ID" value="KAF9608896.1"/>
    <property type="molecule type" value="Genomic_DNA"/>
</dbReference>
<proteinExistence type="predicted"/>
<protein>
    <submittedName>
        <fullName evidence="1">Uncharacterized protein</fullName>
    </submittedName>
</protein>
<accession>A0A835I064</accession>
<name>A0A835I064_9MAGN</name>
<dbReference type="InterPro" id="IPR039904">
    <property type="entry name" value="TRANK1"/>
</dbReference>
<dbReference type="PANTHER" id="PTHR21529">
    <property type="entry name" value="MAMMARY TURMOR VIRUS RECEPTOR HOMOLOG 1, 2 MTVR1, 2"/>
    <property type="match status" value="1"/>
</dbReference>
<dbReference type="Proteomes" id="UP000631114">
    <property type="component" value="Unassembled WGS sequence"/>
</dbReference>
<sequence>MVRKVVEIARTFPEDAYSFLIENENYVEASKLQRIRGNTILKAYMLERVEVYEKSSQLVSFHIVVQIISTDERSGWSMQHAHNLKKLLDRAKELAYRVSKSYGDEVWAELAFLSDRNYSLSNIHAHFQRAQNRNVTVETFAACKLLEAYLKLDVDQYDDDDAVFKWRSMHFDKVVFEGHFSAQVLINIWNTWKQRISCLFSYLQGSVNTSQYKIYKDLCHKCFGVLKLNSKDVFLAFHSQASWLKGANEESMHRIDEKTYIRGPVFRSLAQQFLRTEVSFVCDKLLGILTQLQMKYQEKRFCFVQRSVLALQISRHRSELGCPGKRFFVELHAYKDMLLAYKDMGFSSASSLAHSFLHTLLPTDPQS</sequence>
<gene>
    <name evidence="1" type="ORF">IFM89_012064</name>
</gene>
<reference evidence="1 2" key="1">
    <citation type="submission" date="2020-10" db="EMBL/GenBank/DDBJ databases">
        <title>The Coptis chinensis genome and diversification of protoberbering-type alkaloids.</title>
        <authorList>
            <person name="Wang B."/>
            <person name="Shu S."/>
            <person name="Song C."/>
            <person name="Liu Y."/>
        </authorList>
    </citation>
    <scope>NUCLEOTIDE SEQUENCE [LARGE SCALE GENOMIC DNA]</scope>
    <source>
        <strain evidence="1">HL-2020</strain>
        <tissue evidence="1">Leaf</tissue>
    </source>
</reference>
<dbReference type="AlphaFoldDB" id="A0A835I064"/>
<comment type="caution">
    <text evidence="1">The sequence shown here is derived from an EMBL/GenBank/DDBJ whole genome shotgun (WGS) entry which is preliminary data.</text>
</comment>
<dbReference type="PANTHER" id="PTHR21529:SF4">
    <property type="entry name" value="TPR AND ANKYRIN REPEAT-CONTAINING PROTEIN 1"/>
    <property type="match status" value="1"/>
</dbReference>
<organism evidence="1 2">
    <name type="scientific">Coptis chinensis</name>
    <dbReference type="NCBI Taxonomy" id="261450"/>
    <lineage>
        <taxon>Eukaryota</taxon>
        <taxon>Viridiplantae</taxon>
        <taxon>Streptophyta</taxon>
        <taxon>Embryophyta</taxon>
        <taxon>Tracheophyta</taxon>
        <taxon>Spermatophyta</taxon>
        <taxon>Magnoliopsida</taxon>
        <taxon>Ranunculales</taxon>
        <taxon>Ranunculaceae</taxon>
        <taxon>Coptidoideae</taxon>
        <taxon>Coptis</taxon>
    </lineage>
</organism>
<keyword evidence="2" id="KW-1185">Reference proteome</keyword>